<feature type="chain" id="PRO_5017709827" description="Desulfoferrodoxin ferrous iron-binding domain-containing protein" evidence="1">
    <location>
        <begin position="23"/>
        <end position="123"/>
    </location>
</feature>
<dbReference type="GO" id="GO:0005506">
    <property type="term" value="F:iron ion binding"/>
    <property type="evidence" value="ECO:0007669"/>
    <property type="project" value="InterPro"/>
</dbReference>
<protein>
    <recommendedName>
        <fullName evidence="2">Desulfoferrodoxin ferrous iron-binding domain-containing protein</fullName>
    </recommendedName>
</protein>
<sequence length="123" mass="13008">MKASSILALSLLLATLALPLLANKSAASIEAPAAVKAGEEATIIVNVSHRGNSSLHYTNRLVVKANGKEVACWNFSPGNRPESENFSREVKLKIEAETEIVAESNCNLHGSAGPSTVRIKIAE</sequence>
<dbReference type="GO" id="GO:0016491">
    <property type="term" value="F:oxidoreductase activity"/>
    <property type="evidence" value="ECO:0007669"/>
    <property type="project" value="InterPro"/>
</dbReference>
<evidence type="ECO:0000313" key="4">
    <source>
        <dbReference type="Proteomes" id="UP000257323"/>
    </source>
</evidence>
<dbReference type="EMBL" id="QUAH01000012">
    <property type="protein sequence ID" value="RFT15115.1"/>
    <property type="molecule type" value="Genomic_DNA"/>
</dbReference>
<dbReference type="InterPro" id="IPR002742">
    <property type="entry name" value="Desulfoferrodoxin_Fe-bd_dom"/>
</dbReference>
<proteinExistence type="predicted"/>
<accession>A0A3E2BK50</accession>
<evidence type="ECO:0000256" key="1">
    <source>
        <dbReference type="SAM" id="SignalP"/>
    </source>
</evidence>
<gene>
    <name evidence="3" type="ORF">OP8BY_0579</name>
</gene>
<dbReference type="InterPro" id="IPR036073">
    <property type="entry name" value="Desulfoferrodoxin_Fe-bd_dom_sf"/>
</dbReference>
<dbReference type="Gene3D" id="2.60.40.730">
    <property type="entry name" value="SOR catalytic domain"/>
    <property type="match status" value="1"/>
</dbReference>
<feature type="domain" description="Desulfoferrodoxin ferrous iron-binding" evidence="2">
    <location>
        <begin position="25"/>
        <end position="110"/>
    </location>
</feature>
<organism evidence="3 4">
    <name type="scientific">Candidatus Saccharicenans subterraneus</name>
    <dbReference type="NCBI Taxonomy" id="2508984"/>
    <lineage>
        <taxon>Bacteria</taxon>
        <taxon>Candidatus Aminicenantota</taxon>
        <taxon>Candidatus Aminicenantia</taxon>
        <taxon>Candidatus Aminicenantales</taxon>
        <taxon>Candidatus Saccharicenantaceae</taxon>
        <taxon>Candidatus Saccharicenans</taxon>
    </lineage>
</organism>
<evidence type="ECO:0000313" key="3">
    <source>
        <dbReference type="EMBL" id="RFT15115.1"/>
    </source>
</evidence>
<evidence type="ECO:0000259" key="2">
    <source>
        <dbReference type="Pfam" id="PF01880"/>
    </source>
</evidence>
<reference evidence="3 4" key="1">
    <citation type="submission" date="2018-08" db="EMBL/GenBank/DDBJ databases">
        <title>Genome analysis of the thermophilic bacterium of the candidate phylum Aminicenantes from deep subsurface aquifer revealed its physiology and ecological role.</title>
        <authorList>
            <person name="Kadnikov V.V."/>
            <person name="Mardanov A.V."/>
            <person name="Beletsky A.V."/>
            <person name="Karnachuk O.V."/>
            <person name="Ravin N.V."/>
        </authorList>
    </citation>
    <scope>NUCLEOTIDE SEQUENCE [LARGE SCALE GENOMIC DNA]</scope>
    <source>
        <strain evidence="3">BY38</strain>
    </source>
</reference>
<name>A0A3E2BK50_9BACT</name>
<dbReference type="Pfam" id="PF01880">
    <property type="entry name" value="Desulfoferrodox"/>
    <property type="match status" value="1"/>
</dbReference>
<comment type="caution">
    <text evidence="3">The sequence shown here is derived from an EMBL/GenBank/DDBJ whole genome shotgun (WGS) entry which is preliminary data.</text>
</comment>
<feature type="signal peptide" evidence="1">
    <location>
        <begin position="1"/>
        <end position="22"/>
    </location>
</feature>
<keyword evidence="1" id="KW-0732">Signal</keyword>
<dbReference type="Proteomes" id="UP000257323">
    <property type="component" value="Unassembled WGS sequence"/>
</dbReference>
<dbReference type="AlphaFoldDB" id="A0A3E2BK50"/>